<dbReference type="KEGG" id="acad:UA74_09845"/>
<accession>A0AAC9PRJ7</accession>
<evidence type="ECO:0000256" key="1">
    <source>
        <dbReference type="ARBA" id="ARBA00005695"/>
    </source>
</evidence>
<name>A0AAC9PRJ7_9PSEU</name>
<dbReference type="InterPro" id="IPR039424">
    <property type="entry name" value="SBP_5"/>
</dbReference>
<dbReference type="Proteomes" id="UP000185511">
    <property type="component" value="Chromosome"/>
</dbReference>
<dbReference type="Gene3D" id="3.10.105.10">
    <property type="entry name" value="Dipeptide-binding Protein, Domain 3"/>
    <property type="match status" value="1"/>
</dbReference>
<dbReference type="AlphaFoldDB" id="A0AAC9PRJ7"/>
<dbReference type="EMBL" id="CP016076">
    <property type="protein sequence ID" value="APU14032.1"/>
    <property type="molecule type" value="Genomic_DNA"/>
</dbReference>
<keyword evidence="8" id="KW-1185">Reference proteome</keyword>
<keyword evidence="3 5" id="KW-0732">Signal</keyword>
<keyword evidence="2" id="KW-0813">Transport</keyword>
<comment type="similarity">
    <text evidence="1">Belongs to the bacterial solute-binding protein 5 family.</text>
</comment>
<gene>
    <name evidence="7" type="ORF">UA74_09845</name>
</gene>
<evidence type="ECO:0000313" key="7">
    <source>
        <dbReference type="EMBL" id="APU14032.1"/>
    </source>
</evidence>
<evidence type="ECO:0000259" key="6">
    <source>
        <dbReference type="Pfam" id="PF00496"/>
    </source>
</evidence>
<dbReference type="RefSeq" id="WP_198042978.1">
    <property type="nucleotide sequence ID" value="NZ_CP016076.1"/>
</dbReference>
<dbReference type="SUPFAM" id="SSF53850">
    <property type="entry name" value="Periplasmic binding protein-like II"/>
    <property type="match status" value="1"/>
</dbReference>
<dbReference type="InterPro" id="IPR000914">
    <property type="entry name" value="SBP_5_dom"/>
</dbReference>
<dbReference type="PANTHER" id="PTHR30290:SF9">
    <property type="entry name" value="OLIGOPEPTIDE-BINDING PROTEIN APPA"/>
    <property type="match status" value="1"/>
</dbReference>
<dbReference type="GO" id="GO:0042597">
    <property type="term" value="C:periplasmic space"/>
    <property type="evidence" value="ECO:0007669"/>
    <property type="project" value="UniProtKB-ARBA"/>
</dbReference>
<organism evidence="7 8">
    <name type="scientific">Actinoalloteichus fjordicus</name>
    <dbReference type="NCBI Taxonomy" id="1612552"/>
    <lineage>
        <taxon>Bacteria</taxon>
        <taxon>Bacillati</taxon>
        <taxon>Actinomycetota</taxon>
        <taxon>Actinomycetes</taxon>
        <taxon>Pseudonocardiales</taxon>
        <taxon>Pseudonocardiaceae</taxon>
        <taxon>Actinoalloteichus</taxon>
    </lineage>
</organism>
<dbReference type="Pfam" id="PF00496">
    <property type="entry name" value="SBP_bac_5"/>
    <property type="match status" value="1"/>
</dbReference>
<feature type="chain" id="PRO_5041917751" evidence="5">
    <location>
        <begin position="24"/>
        <end position="536"/>
    </location>
</feature>
<evidence type="ECO:0000256" key="4">
    <source>
        <dbReference type="SAM" id="MobiDB-lite"/>
    </source>
</evidence>
<feature type="region of interest" description="Disordered" evidence="4">
    <location>
        <begin position="176"/>
        <end position="199"/>
    </location>
</feature>
<evidence type="ECO:0000313" key="8">
    <source>
        <dbReference type="Proteomes" id="UP000185511"/>
    </source>
</evidence>
<reference evidence="8" key="1">
    <citation type="submission" date="2016-06" db="EMBL/GenBank/DDBJ databases">
        <title>Complete genome sequence of Actinoalloteichus fjordicus DSM 46855 (=ADI127-17), type strain of the new species Actinoalloteichus fjordicus.</title>
        <authorList>
            <person name="Ruckert C."/>
            <person name="Nouioui I."/>
            <person name="Willmese J."/>
            <person name="van Wezel G."/>
            <person name="Klenk H.-P."/>
            <person name="Kalinowski J."/>
            <person name="Zotchev S.B."/>
        </authorList>
    </citation>
    <scope>NUCLEOTIDE SEQUENCE [LARGE SCALE GENOMIC DNA]</scope>
    <source>
        <strain evidence="8">ADI127-7</strain>
    </source>
</reference>
<proteinExistence type="inferred from homology"/>
<dbReference type="PROSITE" id="PS51257">
    <property type="entry name" value="PROKAR_LIPOPROTEIN"/>
    <property type="match status" value="1"/>
</dbReference>
<evidence type="ECO:0000256" key="3">
    <source>
        <dbReference type="ARBA" id="ARBA00022729"/>
    </source>
</evidence>
<dbReference type="PIRSF" id="PIRSF002741">
    <property type="entry name" value="MppA"/>
    <property type="match status" value="1"/>
</dbReference>
<feature type="signal peptide" evidence="5">
    <location>
        <begin position="1"/>
        <end position="23"/>
    </location>
</feature>
<feature type="domain" description="Solute-binding protein family 5" evidence="6">
    <location>
        <begin position="76"/>
        <end position="427"/>
    </location>
</feature>
<sequence>MPTPRHRLSVCVLTVALFSAACTSPLSPNRNSADATAPLVLSTVDEPETLHPLAGFGSGGAAKFYDGLLAPDARLELRPALATEMPEPDEDGLAWTVRLRPGVTFHDGSDFGPEDVVATYQAVLDPAVESPIAEEYSVIDAVTAVDEETVRFELDQPYTPFAALLTLGVLPSESLADPQPVGDSPLATEPIGTGPYRLTDWTRGEEMTWTADEDHWRGTPEVEQVRVVFAADAAEQAEFLASGGPDGVVLPAGDPERLRDPAVTPAAEDYDLLRHESVDHRAVSLPSDGPVTGDPSIRMALNLAVDREQLVEDVLGGLGAPASTPASPALPGLREPAAEFTVDRLQAGRLLTTGGWAPGEDGVRERDDQPARFTLLYAEQNTLDARLAEVFAADAAEVGIEVETLGLAEADLADQAAEHAVVISGGRQLDPDLHFYDALHSTASAEMTANPGRYHNPRVDTVLDAAREVADPARRTVYYWEAQRAYLDDPGLVYLAFLDHAYLQRAGWEGYEAVIEPEEHGLTWGPWWNLHRWTVD</sequence>
<dbReference type="Gene3D" id="3.90.76.10">
    <property type="entry name" value="Dipeptide-binding Protein, Domain 1"/>
    <property type="match status" value="1"/>
</dbReference>
<evidence type="ECO:0000256" key="5">
    <source>
        <dbReference type="SAM" id="SignalP"/>
    </source>
</evidence>
<dbReference type="Gene3D" id="3.40.190.10">
    <property type="entry name" value="Periplasmic binding protein-like II"/>
    <property type="match status" value="1"/>
</dbReference>
<dbReference type="GO" id="GO:0043190">
    <property type="term" value="C:ATP-binding cassette (ABC) transporter complex"/>
    <property type="evidence" value="ECO:0007669"/>
    <property type="project" value="InterPro"/>
</dbReference>
<dbReference type="PANTHER" id="PTHR30290">
    <property type="entry name" value="PERIPLASMIC BINDING COMPONENT OF ABC TRANSPORTER"/>
    <property type="match status" value="1"/>
</dbReference>
<evidence type="ECO:0000256" key="2">
    <source>
        <dbReference type="ARBA" id="ARBA00022448"/>
    </source>
</evidence>
<dbReference type="GO" id="GO:1904680">
    <property type="term" value="F:peptide transmembrane transporter activity"/>
    <property type="evidence" value="ECO:0007669"/>
    <property type="project" value="TreeGrafter"/>
</dbReference>
<protein>
    <submittedName>
        <fullName evidence="7">ABC-type dipeptide transport system, periplasmic component</fullName>
    </submittedName>
</protein>
<dbReference type="GO" id="GO:0015833">
    <property type="term" value="P:peptide transport"/>
    <property type="evidence" value="ECO:0007669"/>
    <property type="project" value="TreeGrafter"/>
</dbReference>
<dbReference type="InterPro" id="IPR030678">
    <property type="entry name" value="Peptide/Ni-bd"/>
</dbReference>